<dbReference type="SUPFAM" id="SSF82171">
    <property type="entry name" value="DPP6 N-terminal domain-like"/>
    <property type="match status" value="1"/>
</dbReference>
<dbReference type="EMBL" id="JACHJJ010000002">
    <property type="protein sequence ID" value="MBB5961878.1"/>
    <property type="molecule type" value="Genomic_DNA"/>
</dbReference>
<dbReference type="InterPro" id="IPR011047">
    <property type="entry name" value="Quinoprotein_ADH-like_sf"/>
</dbReference>
<dbReference type="Pfam" id="PF13360">
    <property type="entry name" value="PQQ_2"/>
    <property type="match status" value="1"/>
</dbReference>
<dbReference type="AlphaFoldDB" id="A0A841D0G4"/>
<organism evidence="2 3">
    <name type="scientific">Planomonospora venezuelensis</name>
    <dbReference type="NCBI Taxonomy" id="1999"/>
    <lineage>
        <taxon>Bacteria</taxon>
        <taxon>Bacillati</taxon>
        <taxon>Actinomycetota</taxon>
        <taxon>Actinomycetes</taxon>
        <taxon>Streptosporangiales</taxon>
        <taxon>Streptosporangiaceae</taxon>
        <taxon>Planomonospora</taxon>
    </lineage>
</organism>
<dbReference type="InterPro" id="IPR015943">
    <property type="entry name" value="WD40/YVTN_repeat-like_dom_sf"/>
</dbReference>
<dbReference type="SUPFAM" id="SSF50998">
    <property type="entry name" value="Quinoprotein alcohol dehydrogenase-like"/>
    <property type="match status" value="1"/>
</dbReference>
<evidence type="ECO:0000259" key="1">
    <source>
        <dbReference type="Pfam" id="PF13360"/>
    </source>
</evidence>
<gene>
    <name evidence="2" type="ORF">FHS22_001135</name>
</gene>
<keyword evidence="3" id="KW-1185">Reference proteome</keyword>
<dbReference type="InterPro" id="IPR002372">
    <property type="entry name" value="PQQ_rpt_dom"/>
</dbReference>
<reference evidence="2 3" key="1">
    <citation type="submission" date="2020-08" db="EMBL/GenBank/DDBJ databases">
        <title>Genomic Encyclopedia of Type Strains, Phase III (KMG-III): the genomes of soil and plant-associated and newly described type strains.</title>
        <authorList>
            <person name="Whitman W."/>
        </authorList>
    </citation>
    <scope>NUCLEOTIDE SEQUENCE [LARGE SCALE GENOMIC DNA]</scope>
    <source>
        <strain evidence="2 3">CECT 3303</strain>
    </source>
</reference>
<dbReference type="Proteomes" id="UP000562352">
    <property type="component" value="Unassembled WGS sequence"/>
</dbReference>
<proteinExistence type="predicted"/>
<feature type="domain" description="Pyrrolo-quinoline quinone repeat" evidence="1">
    <location>
        <begin position="40"/>
        <end position="240"/>
    </location>
</feature>
<evidence type="ECO:0000313" key="2">
    <source>
        <dbReference type="EMBL" id="MBB5961878.1"/>
    </source>
</evidence>
<protein>
    <recommendedName>
        <fullName evidence="1">Pyrrolo-quinoline quinone repeat domain-containing protein</fullName>
    </recommendedName>
</protein>
<dbReference type="Gene3D" id="2.130.10.10">
    <property type="entry name" value="YVTN repeat-like/Quinoprotein amine dehydrogenase"/>
    <property type="match status" value="1"/>
</dbReference>
<comment type="caution">
    <text evidence="2">The sequence shown here is derived from an EMBL/GenBank/DDBJ whole genome shotgun (WGS) entry which is preliminary data.</text>
</comment>
<sequence>MLTFRRIIRGLTATLVIIVFASQASPRFEGPRISGFIEEWQVELPVTPHSYSSTLVGDMVAIWSGSLLTMRDASTGTARWSHRVTDGWIADWVASDPAVVIEVARPDRPDVTYGLAGLSAETGRVIWRRTDLTAAGWWRAPYGDAAPTPVVVAEREPLTLTGVVAGTGTDQWATPLPCEHDDGDVMESASDGRYAVVLYRCGRRSHVLTVNAATGTRLWNAPLPGVARQLGVEHGLIRVYHGDALSSFDIQNGKLITRVSECWNGCSLRRADDRLIISRESPRGSVLEAVALRGLTPLWQRTLPVSGLLGQAASLYGNDWMSDGTYFGVPRPVGGGIPTRLHAVDTMTGAVKELTLPGLGTPFAAKGDQVFTVERISLAGHAPRLRLTAFGSASSDPWREGHPAEETEGRPDACALLRKLFPASEPIRLRNPPGCQALNAEGHALRLRIRWYARDRMSALALFADMRETQGGIMVQNVADAAFSIGPHGDTLVFLADRVIVELRSAYLPLIAELPVLARETARWIPHEKNAPEGGTEGMADRYPSPVPLPGTAATMAFPSSPSTVLAGYRNGADIAVTDRSLGGFRRTKYPFTAFSPDGRWAAGVSDNYIGDRDYTYLVDLSTNKINRIPGFKRPRWVSNPTWSPRNDLLLTVWEAAEADDDEVSVGFVLHSPRSGRTTFVEVDDLHIGSGRFQWNRDGTGVVTELTISPDDTEENRLSAVGHFDLRGRSSSAPATPGALSKLDDWYSPSRTRYAVICRDRTSDICVHDAESGALIAQVDQSAEHVLSWYDDDHFITDHSGDEPSAVGVIDLLSRPVAVIARSFDDRDSGLQYFFARRPGSPAAEEGQEHGVGAVTVRPELGVRPAAQVPDLGEVGAGVEHLGVAAVPQDVADHGDGLGQVG</sequence>
<name>A0A841D0G4_PLAVE</name>
<accession>A0A841D0G4</accession>
<evidence type="ECO:0000313" key="3">
    <source>
        <dbReference type="Proteomes" id="UP000562352"/>
    </source>
</evidence>